<dbReference type="Proteomes" id="UP000805704">
    <property type="component" value="Chromosome 20"/>
</dbReference>
<name>A0ACB7EXC9_NIBAL</name>
<accession>A0ACB7EXC9</accession>
<feature type="non-terminal residue" evidence="1">
    <location>
        <position position="77"/>
    </location>
</feature>
<evidence type="ECO:0000313" key="1">
    <source>
        <dbReference type="EMBL" id="KAG8006574.1"/>
    </source>
</evidence>
<keyword evidence="2" id="KW-1185">Reference proteome</keyword>
<evidence type="ECO:0000313" key="2">
    <source>
        <dbReference type="Proteomes" id="UP000805704"/>
    </source>
</evidence>
<organism evidence="1 2">
    <name type="scientific">Nibea albiflora</name>
    <name type="common">Yellow drum</name>
    <name type="synonym">Corvina albiflora</name>
    <dbReference type="NCBI Taxonomy" id="240163"/>
    <lineage>
        <taxon>Eukaryota</taxon>
        <taxon>Metazoa</taxon>
        <taxon>Chordata</taxon>
        <taxon>Craniata</taxon>
        <taxon>Vertebrata</taxon>
        <taxon>Euteleostomi</taxon>
        <taxon>Actinopterygii</taxon>
        <taxon>Neopterygii</taxon>
        <taxon>Teleostei</taxon>
        <taxon>Neoteleostei</taxon>
        <taxon>Acanthomorphata</taxon>
        <taxon>Eupercaria</taxon>
        <taxon>Sciaenidae</taxon>
        <taxon>Nibea</taxon>
    </lineage>
</organism>
<proteinExistence type="predicted"/>
<reference evidence="1" key="1">
    <citation type="submission" date="2020-04" db="EMBL/GenBank/DDBJ databases">
        <title>A chromosome-scale assembly and high-density genetic map of the yellow drum (Nibea albiflora) genome.</title>
        <authorList>
            <person name="Xu D."/>
            <person name="Zhang W."/>
            <person name="Chen R."/>
            <person name="Tan P."/>
            <person name="Wang L."/>
            <person name="Song H."/>
            <person name="Tian L."/>
            <person name="Zhu Q."/>
            <person name="Wang B."/>
        </authorList>
    </citation>
    <scope>NUCLEOTIDE SEQUENCE</scope>
    <source>
        <strain evidence="1">ZJHYS-2018</strain>
    </source>
</reference>
<sequence length="77" mass="8344">MHGALTQLAGVITLELHIVSGLRSAGESSPQSSCCFVLTLLCSFSCSHQLYCRCTSLPEVYVNFTISRDASAVRYRG</sequence>
<comment type="caution">
    <text evidence="1">The sequence shown here is derived from an EMBL/GenBank/DDBJ whole genome shotgun (WGS) entry which is preliminary data.</text>
</comment>
<gene>
    <name evidence="1" type="ORF">GBF38_021030</name>
</gene>
<protein>
    <submittedName>
        <fullName evidence="1">Uncharacterized protein</fullName>
    </submittedName>
</protein>
<dbReference type="EMBL" id="CM024808">
    <property type="protein sequence ID" value="KAG8006574.1"/>
    <property type="molecule type" value="Genomic_DNA"/>
</dbReference>